<protein>
    <submittedName>
        <fullName evidence="9">PTS permease</fullName>
    </submittedName>
</protein>
<dbReference type="SUPFAM" id="SSF53062">
    <property type="entry name" value="PTS system fructose IIA component-like"/>
    <property type="match status" value="1"/>
</dbReference>
<dbReference type="PANTHER" id="PTHR33799:SF1">
    <property type="entry name" value="PTS SYSTEM MANNOSE-SPECIFIC EIIAB COMPONENT-RELATED"/>
    <property type="match status" value="1"/>
</dbReference>
<keyword evidence="4" id="KW-0762">Sugar transport</keyword>
<dbReference type="Gene3D" id="3.40.50.510">
    <property type="entry name" value="Phosphotransferase system, mannose-type IIA component"/>
    <property type="match status" value="1"/>
</dbReference>
<evidence type="ECO:0000256" key="2">
    <source>
        <dbReference type="ARBA" id="ARBA00022448"/>
    </source>
</evidence>
<comment type="subcellular location">
    <subcellularLocation>
        <location evidence="1">Cytoplasm</location>
    </subcellularLocation>
</comment>
<evidence type="ECO:0000256" key="1">
    <source>
        <dbReference type="ARBA" id="ARBA00004496"/>
    </source>
</evidence>
<sequence length="154" mass="17262">MLSFITVECVLEVRMKRHYIFASHGTLASGVLNSVELILGKRSNVWTLCAYVEESVDLSQQVDTLIARIPPEDEIIALTDIFAGSVNNEFVRYLSRENFHLLAGINLPLVIDLFMSENDGNTTHTIMTALADSKENIQYCNQTITSAMQSDKDF</sequence>
<evidence type="ECO:0000256" key="3">
    <source>
        <dbReference type="ARBA" id="ARBA00022490"/>
    </source>
</evidence>
<evidence type="ECO:0000313" key="9">
    <source>
        <dbReference type="EMBL" id="EFZ09034.1"/>
    </source>
</evidence>
<accession>A0AAJ8WR43</accession>
<gene>
    <name evidence="9" type="ORF">SCA50_4692</name>
</gene>
<evidence type="ECO:0000259" key="8">
    <source>
        <dbReference type="PROSITE" id="PS51096"/>
    </source>
</evidence>
<evidence type="ECO:0000256" key="7">
    <source>
        <dbReference type="ARBA" id="ARBA00022777"/>
    </source>
</evidence>
<proteinExistence type="predicted"/>
<keyword evidence="7" id="KW-0418">Kinase</keyword>
<evidence type="ECO:0000256" key="4">
    <source>
        <dbReference type="ARBA" id="ARBA00022597"/>
    </source>
</evidence>
<keyword evidence="6" id="KW-0598">Phosphotransferase system</keyword>
<organism evidence="9 10">
    <name type="scientific">Salmonella enterica subsp. enterica serovar Choleraesuis str. SCSA50</name>
    <dbReference type="NCBI Taxonomy" id="904139"/>
    <lineage>
        <taxon>Bacteria</taxon>
        <taxon>Pseudomonadati</taxon>
        <taxon>Pseudomonadota</taxon>
        <taxon>Gammaproteobacteria</taxon>
        <taxon>Enterobacterales</taxon>
        <taxon>Enterobacteriaceae</taxon>
        <taxon>Salmonella</taxon>
    </lineage>
</organism>
<dbReference type="InterPro" id="IPR004701">
    <property type="entry name" value="PTS_EIIA_man-typ"/>
</dbReference>
<dbReference type="GO" id="GO:0005737">
    <property type="term" value="C:cytoplasm"/>
    <property type="evidence" value="ECO:0007669"/>
    <property type="project" value="UniProtKB-SubCell"/>
</dbReference>
<evidence type="ECO:0000256" key="5">
    <source>
        <dbReference type="ARBA" id="ARBA00022679"/>
    </source>
</evidence>
<dbReference type="GO" id="GO:0016301">
    <property type="term" value="F:kinase activity"/>
    <property type="evidence" value="ECO:0007669"/>
    <property type="project" value="UniProtKB-KW"/>
</dbReference>
<dbReference type="PANTHER" id="PTHR33799">
    <property type="entry name" value="PTS PERMEASE-RELATED-RELATED"/>
    <property type="match status" value="1"/>
</dbReference>
<dbReference type="InterPro" id="IPR033887">
    <property type="entry name" value="PTS_IIA_man"/>
</dbReference>
<keyword evidence="2" id="KW-0813">Transport</keyword>
<keyword evidence="3" id="KW-0963">Cytoplasm</keyword>
<evidence type="ECO:0000313" key="10">
    <source>
        <dbReference type="Proteomes" id="UP000003971"/>
    </source>
</evidence>
<dbReference type="GO" id="GO:0016020">
    <property type="term" value="C:membrane"/>
    <property type="evidence" value="ECO:0007669"/>
    <property type="project" value="InterPro"/>
</dbReference>
<dbReference type="Proteomes" id="UP000003971">
    <property type="component" value="Chromosome"/>
</dbReference>
<dbReference type="PROSITE" id="PS51096">
    <property type="entry name" value="PTS_EIIA_TYPE_4"/>
    <property type="match status" value="1"/>
</dbReference>
<name>A0AAJ8WR43_SALET</name>
<dbReference type="InterPro" id="IPR036662">
    <property type="entry name" value="PTS_EIIA_man-typ_sf"/>
</dbReference>
<reference evidence="9 10" key="1">
    <citation type="journal article" date="2011" name="J. Bacteriol.">
        <title>Genome sequences of Salmonella enterica serovar typhimurium, Choleraesuis, Dublin, and Gallinarum strains of well- defined virulence in food-producing animals.</title>
        <authorList>
            <person name="Richardson E.J."/>
            <person name="Limaye B."/>
            <person name="Inamdar H."/>
            <person name="Datta A."/>
            <person name="Manjari K.S."/>
            <person name="Pullinger G.D."/>
            <person name="Thomson N.R."/>
            <person name="Joshi R.R."/>
            <person name="Watson M."/>
            <person name="Stevens M.P."/>
        </authorList>
    </citation>
    <scope>NUCLEOTIDE SEQUENCE [LARGE SCALE GENOMIC DNA]</scope>
    <source>
        <strain evidence="9">A50</strain>
    </source>
</reference>
<dbReference type="AlphaFoldDB" id="A0AAJ8WR43"/>
<dbReference type="EMBL" id="CM001062">
    <property type="protein sequence ID" value="EFZ09034.1"/>
    <property type="molecule type" value="Genomic_DNA"/>
</dbReference>
<dbReference type="CDD" id="cd00006">
    <property type="entry name" value="PTS_IIA_man"/>
    <property type="match status" value="1"/>
</dbReference>
<evidence type="ECO:0000256" key="6">
    <source>
        <dbReference type="ARBA" id="ARBA00022683"/>
    </source>
</evidence>
<feature type="domain" description="PTS EIIA type-4" evidence="8">
    <location>
        <begin position="16"/>
        <end position="137"/>
    </location>
</feature>
<keyword evidence="5" id="KW-0808">Transferase</keyword>
<dbReference type="GO" id="GO:0009401">
    <property type="term" value="P:phosphoenolpyruvate-dependent sugar phosphotransferase system"/>
    <property type="evidence" value="ECO:0007669"/>
    <property type="project" value="UniProtKB-KW"/>
</dbReference>
<dbReference type="InterPro" id="IPR051471">
    <property type="entry name" value="Bacterial_PTS_sugar_comp"/>
</dbReference>
<dbReference type="Pfam" id="PF03610">
    <property type="entry name" value="EIIA-man"/>
    <property type="match status" value="1"/>
</dbReference>